<name>A0A4P7SI97_9CELL</name>
<accession>A0A4P7SI97</accession>
<dbReference type="RefSeq" id="WP_135974414.1">
    <property type="nucleotide sequence ID" value="NZ_CP039291.1"/>
</dbReference>
<protein>
    <recommendedName>
        <fullName evidence="3">DUF892 family protein</fullName>
    </recommendedName>
</protein>
<keyword evidence="2" id="KW-1185">Reference proteome</keyword>
<dbReference type="Proteomes" id="UP000296469">
    <property type="component" value="Chromosome"/>
</dbReference>
<dbReference type="EMBL" id="CP039291">
    <property type="protein sequence ID" value="QCB93750.1"/>
    <property type="molecule type" value="Genomic_DNA"/>
</dbReference>
<proteinExistence type="predicted"/>
<gene>
    <name evidence="1" type="ORF">E5225_09440</name>
</gene>
<dbReference type="KEGG" id="celz:E5225_09440"/>
<reference evidence="1 2" key="1">
    <citation type="submission" date="2019-04" db="EMBL/GenBank/DDBJ databases">
        <title>Isolation and identification of Cellulomonas shaoxiangyii sp. Nov. isolated from feces of the Tibetan antelopes (Pantholops hodgsonii) in the Qinghai-Tibet plateau of China.</title>
        <authorList>
            <person name="Tian Z."/>
        </authorList>
    </citation>
    <scope>NUCLEOTIDE SEQUENCE [LARGE SCALE GENOMIC DNA]</scope>
    <source>
        <strain evidence="1 2">Z28</strain>
    </source>
</reference>
<evidence type="ECO:0008006" key="3">
    <source>
        <dbReference type="Google" id="ProtNLM"/>
    </source>
</evidence>
<evidence type="ECO:0000313" key="1">
    <source>
        <dbReference type="EMBL" id="QCB93750.1"/>
    </source>
</evidence>
<sequence length="176" mass="19427">MSTDHPEIDRTLLTTYIEDHVAGATGVISRLERLSRVEELGVMREPLGRLAAELREERAAHLATARALELSLSRVKRVGALVGERVARLKPNGRVAGRSPLSLVLELEVVRSGLEGKRMGWLTLREHADALGLDEARIEHFITRSRDQADRIEGLAATARERAFAPHLGTTSADRD</sequence>
<evidence type="ECO:0000313" key="2">
    <source>
        <dbReference type="Proteomes" id="UP000296469"/>
    </source>
</evidence>
<organism evidence="1 2">
    <name type="scientific">Cellulomonas shaoxiangyii</name>
    <dbReference type="NCBI Taxonomy" id="2566013"/>
    <lineage>
        <taxon>Bacteria</taxon>
        <taxon>Bacillati</taxon>
        <taxon>Actinomycetota</taxon>
        <taxon>Actinomycetes</taxon>
        <taxon>Micrococcales</taxon>
        <taxon>Cellulomonadaceae</taxon>
        <taxon>Cellulomonas</taxon>
    </lineage>
</organism>
<dbReference type="AlphaFoldDB" id="A0A4P7SI97"/>
<dbReference type="OrthoDB" id="3338687at2"/>